<name>A0AAV3QU13_LITER</name>
<proteinExistence type="predicted"/>
<dbReference type="Proteomes" id="UP001454036">
    <property type="component" value="Unassembled WGS sequence"/>
</dbReference>
<sequence length="236" mass="26834">MPKFKTFSGFGDPSNHLKSFDSLLSFWTRDDEICPRAFPSSLSGQASNGAGRKTHEERPRKSTKRGRVWERLQKPKEREEGRHHKPQDPTFISYTPLRVLVGIIYAQLEDKRILPKLQRINTPPNRRDQKKYCEYHKDHGHDTDECRVLKAEIEMENELVGLELPHDDPLVANFMVSRMLVDTGSSADILYLQAYDRLGLPGTHLEPVCTPLTGFTGHSVYPTGIAELDLVVGESP</sequence>
<accession>A0AAV3QU13</accession>
<feature type="region of interest" description="Disordered" evidence="1">
    <location>
        <begin position="37"/>
        <end position="89"/>
    </location>
</feature>
<keyword evidence="3" id="KW-1185">Reference proteome</keyword>
<organism evidence="2 3">
    <name type="scientific">Lithospermum erythrorhizon</name>
    <name type="common">Purple gromwell</name>
    <name type="synonym">Lithospermum officinale var. erythrorhizon</name>
    <dbReference type="NCBI Taxonomy" id="34254"/>
    <lineage>
        <taxon>Eukaryota</taxon>
        <taxon>Viridiplantae</taxon>
        <taxon>Streptophyta</taxon>
        <taxon>Embryophyta</taxon>
        <taxon>Tracheophyta</taxon>
        <taxon>Spermatophyta</taxon>
        <taxon>Magnoliopsida</taxon>
        <taxon>eudicotyledons</taxon>
        <taxon>Gunneridae</taxon>
        <taxon>Pentapetalae</taxon>
        <taxon>asterids</taxon>
        <taxon>lamiids</taxon>
        <taxon>Boraginales</taxon>
        <taxon>Boraginaceae</taxon>
        <taxon>Boraginoideae</taxon>
        <taxon>Lithospermeae</taxon>
        <taxon>Lithospermum</taxon>
    </lineage>
</organism>
<feature type="compositionally biased region" description="Basic and acidic residues" evidence="1">
    <location>
        <begin position="67"/>
        <end position="82"/>
    </location>
</feature>
<dbReference type="PANTHER" id="PTHR33240">
    <property type="entry name" value="OS08G0508500 PROTEIN"/>
    <property type="match status" value="1"/>
</dbReference>
<evidence type="ECO:0008006" key="4">
    <source>
        <dbReference type="Google" id="ProtNLM"/>
    </source>
</evidence>
<evidence type="ECO:0000313" key="3">
    <source>
        <dbReference type="Proteomes" id="UP001454036"/>
    </source>
</evidence>
<dbReference type="PANTHER" id="PTHR33240:SF15">
    <property type="entry name" value="GAG-PRO-LIKE PROTEIN"/>
    <property type="match status" value="1"/>
</dbReference>
<dbReference type="AlphaFoldDB" id="A0AAV3QU13"/>
<evidence type="ECO:0000256" key="1">
    <source>
        <dbReference type="SAM" id="MobiDB-lite"/>
    </source>
</evidence>
<protein>
    <recommendedName>
        <fullName evidence="4">Reverse transcriptase domain-containing protein</fullName>
    </recommendedName>
</protein>
<gene>
    <name evidence="2" type="ORF">LIER_22173</name>
</gene>
<comment type="caution">
    <text evidence="2">The sequence shown here is derived from an EMBL/GenBank/DDBJ whole genome shotgun (WGS) entry which is preliminary data.</text>
</comment>
<evidence type="ECO:0000313" key="2">
    <source>
        <dbReference type="EMBL" id="GAA0167184.1"/>
    </source>
</evidence>
<reference evidence="2 3" key="1">
    <citation type="submission" date="2024-01" db="EMBL/GenBank/DDBJ databases">
        <title>The complete chloroplast genome sequence of Lithospermum erythrorhizon: insights into the phylogenetic relationship among Boraginaceae species and the maternal lineages of purple gromwells.</title>
        <authorList>
            <person name="Okada T."/>
            <person name="Watanabe K."/>
        </authorList>
    </citation>
    <scope>NUCLEOTIDE SEQUENCE [LARGE SCALE GENOMIC DNA]</scope>
</reference>
<dbReference type="EMBL" id="BAABME010005997">
    <property type="protein sequence ID" value="GAA0167184.1"/>
    <property type="molecule type" value="Genomic_DNA"/>
</dbReference>